<evidence type="ECO:0000313" key="2">
    <source>
        <dbReference type="EMBL" id="KAK6512322.1"/>
    </source>
</evidence>
<evidence type="ECO:0000256" key="1">
    <source>
        <dbReference type="SAM" id="SignalP"/>
    </source>
</evidence>
<protein>
    <submittedName>
        <fullName evidence="2">Uncharacterized protein</fullName>
    </submittedName>
</protein>
<name>A0AAV9WRZ1_9PEZI</name>
<feature type="signal peptide" evidence="1">
    <location>
        <begin position="1"/>
        <end position="19"/>
    </location>
</feature>
<sequence>MRFPLSLVPLVALVSSAFAEPAAELAGQSLDKPQNEQLPIVGRVYDPAGAPVDKGCPSRLMVGVVMSIQNTVYKYQSTLTKHHTYTIDCGAHHPGCNRATVLTVQGTRSAELSGTALPTQTITMSHTNLFKHTFYCKGNPTPVYVS</sequence>
<comment type="caution">
    <text evidence="2">The sequence shown here is derived from an EMBL/GenBank/DDBJ whole genome shotgun (WGS) entry which is preliminary data.</text>
</comment>
<proteinExistence type="predicted"/>
<dbReference type="AlphaFoldDB" id="A0AAV9WRZ1"/>
<evidence type="ECO:0000313" key="3">
    <source>
        <dbReference type="Proteomes" id="UP001370758"/>
    </source>
</evidence>
<feature type="chain" id="PRO_5043519208" evidence="1">
    <location>
        <begin position="20"/>
        <end position="146"/>
    </location>
</feature>
<keyword evidence="3" id="KW-1185">Reference proteome</keyword>
<accession>A0AAV9WRZ1</accession>
<organism evidence="2 3">
    <name type="scientific">Arthrobotrys musiformis</name>
    <dbReference type="NCBI Taxonomy" id="47236"/>
    <lineage>
        <taxon>Eukaryota</taxon>
        <taxon>Fungi</taxon>
        <taxon>Dikarya</taxon>
        <taxon>Ascomycota</taxon>
        <taxon>Pezizomycotina</taxon>
        <taxon>Orbiliomycetes</taxon>
        <taxon>Orbiliales</taxon>
        <taxon>Orbiliaceae</taxon>
        <taxon>Arthrobotrys</taxon>
    </lineage>
</organism>
<keyword evidence="1" id="KW-0732">Signal</keyword>
<dbReference type="EMBL" id="JAVHJL010000001">
    <property type="protein sequence ID" value="KAK6512322.1"/>
    <property type="molecule type" value="Genomic_DNA"/>
</dbReference>
<reference evidence="2 3" key="1">
    <citation type="submission" date="2023-08" db="EMBL/GenBank/DDBJ databases">
        <authorList>
            <person name="Palmer J.M."/>
        </authorList>
    </citation>
    <scope>NUCLEOTIDE SEQUENCE [LARGE SCALE GENOMIC DNA]</scope>
    <source>
        <strain evidence="2 3">TWF481</strain>
    </source>
</reference>
<gene>
    <name evidence="2" type="ORF">TWF481_001210</name>
</gene>
<dbReference type="Proteomes" id="UP001370758">
    <property type="component" value="Unassembled WGS sequence"/>
</dbReference>